<feature type="transmembrane region" description="Helical" evidence="2">
    <location>
        <begin position="85"/>
        <end position="109"/>
    </location>
</feature>
<protein>
    <submittedName>
        <fullName evidence="3 4">Uncharacterized protein</fullName>
    </submittedName>
</protein>
<dbReference type="EnsemblPlants" id="Pp3c6_9570V3.2">
    <property type="protein sequence ID" value="Pp3c6_9570V3.2"/>
    <property type="gene ID" value="Pp3c6_9570"/>
</dbReference>
<dbReference type="PANTHER" id="PTHR35508:SF1">
    <property type="entry name" value="VOLTAGE-DEPENDENT L-TYPE CALCIUM CHANNEL SUBUNIT"/>
    <property type="match status" value="1"/>
</dbReference>
<dbReference type="OrthoDB" id="1925129at2759"/>
<feature type="region of interest" description="Disordered" evidence="1">
    <location>
        <begin position="1"/>
        <end position="20"/>
    </location>
</feature>
<dbReference type="PANTHER" id="PTHR35508">
    <property type="entry name" value="VOLTAGE-DEPENDENT L-TYPE CALCIUM CHANNEL SUBUNIT"/>
    <property type="match status" value="1"/>
</dbReference>
<reference evidence="4" key="3">
    <citation type="submission" date="2020-12" db="UniProtKB">
        <authorList>
            <consortium name="EnsemblPlants"/>
        </authorList>
    </citation>
    <scope>IDENTIFICATION</scope>
</reference>
<organism evidence="3">
    <name type="scientific">Physcomitrium patens</name>
    <name type="common">Spreading-leaved earth moss</name>
    <name type="synonym">Physcomitrella patens</name>
    <dbReference type="NCBI Taxonomy" id="3218"/>
    <lineage>
        <taxon>Eukaryota</taxon>
        <taxon>Viridiplantae</taxon>
        <taxon>Streptophyta</taxon>
        <taxon>Embryophyta</taxon>
        <taxon>Bryophyta</taxon>
        <taxon>Bryophytina</taxon>
        <taxon>Bryopsida</taxon>
        <taxon>Funariidae</taxon>
        <taxon>Funariales</taxon>
        <taxon>Funariaceae</taxon>
        <taxon>Physcomitrium</taxon>
    </lineage>
</organism>
<dbReference type="GeneID" id="112283086"/>
<dbReference type="EnsemblPlants" id="Pp3c6_9570V3.1">
    <property type="protein sequence ID" value="Pp3c6_9570V3.1"/>
    <property type="gene ID" value="Pp3c6_9570"/>
</dbReference>
<dbReference type="EMBL" id="ABEU02000006">
    <property type="protein sequence ID" value="PNR52361.1"/>
    <property type="molecule type" value="Genomic_DNA"/>
</dbReference>
<keyword evidence="2" id="KW-0472">Membrane</keyword>
<keyword evidence="2" id="KW-1133">Transmembrane helix</keyword>
<reference evidence="3 5" key="1">
    <citation type="journal article" date="2008" name="Science">
        <title>The Physcomitrella genome reveals evolutionary insights into the conquest of land by plants.</title>
        <authorList>
            <person name="Rensing S."/>
            <person name="Lang D."/>
            <person name="Zimmer A."/>
            <person name="Terry A."/>
            <person name="Salamov A."/>
            <person name="Shapiro H."/>
            <person name="Nishiyama T."/>
            <person name="Perroud P.-F."/>
            <person name="Lindquist E."/>
            <person name="Kamisugi Y."/>
            <person name="Tanahashi T."/>
            <person name="Sakakibara K."/>
            <person name="Fujita T."/>
            <person name="Oishi K."/>
            <person name="Shin-I T."/>
            <person name="Kuroki Y."/>
            <person name="Toyoda A."/>
            <person name="Suzuki Y."/>
            <person name="Hashimoto A."/>
            <person name="Yamaguchi K."/>
            <person name="Sugano A."/>
            <person name="Kohara Y."/>
            <person name="Fujiyama A."/>
            <person name="Anterola A."/>
            <person name="Aoki S."/>
            <person name="Ashton N."/>
            <person name="Barbazuk W.B."/>
            <person name="Barker E."/>
            <person name="Bennetzen J."/>
            <person name="Bezanilla M."/>
            <person name="Blankenship R."/>
            <person name="Cho S.H."/>
            <person name="Dutcher S."/>
            <person name="Estelle M."/>
            <person name="Fawcett J.A."/>
            <person name="Gundlach H."/>
            <person name="Hanada K."/>
            <person name="Heyl A."/>
            <person name="Hicks K.A."/>
            <person name="Hugh J."/>
            <person name="Lohr M."/>
            <person name="Mayer K."/>
            <person name="Melkozernov A."/>
            <person name="Murata T."/>
            <person name="Nelson D."/>
            <person name="Pils B."/>
            <person name="Prigge M."/>
            <person name="Reiss B."/>
            <person name="Renner T."/>
            <person name="Rombauts S."/>
            <person name="Rushton P."/>
            <person name="Sanderfoot A."/>
            <person name="Schween G."/>
            <person name="Shiu S.-H."/>
            <person name="Stueber K."/>
            <person name="Theodoulou F.L."/>
            <person name="Tu H."/>
            <person name="Van de Peer Y."/>
            <person name="Verrier P.J."/>
            <person name="Waters E."/>
            <person name="Wood A."/>
            <person name="Yang L."/>
            <person name="Cove D."/>
            <person name="Cuming A."/>
            <person name="Hasebe M."/>
            <person name="Lucas S."/>
            <person name="Mishler D.B."/>
            <person name="Reski R."/>
            <person name="Grigoriev I."/>
            <person name="Quatrano R.S."/>
            <person name="Boore J.L."/>
        </authorList>
    </citation>
    <scope>NUCLEOTIDE SEQUENCE [LARGE SCALE GENOMIC DNA]</scope>
    <source>
        <strain evidence="4 5">cv. Gransden 2004</strain>
    </source>
</reference>
<evidence type="ECO:0000313" key="5">
    <source>
        <dbReference type="Proteomes" id="UP000006727"/>
    </source>
</evidence>
<name>A0A2K1KF00_PHYPA</name>
<dbReference type="EnsemblPlants" id="Pp3c6_9570V3.3">
    <property type="protein sequence ID" value="Pp3c6_9570V3.3"/>
    <property type="gene ID" value="Pp3c6_9570"/>
</dbReference>
<dbReference type="Gramene" id="Pp3c6_9570V3.1">
    <property type="protein sequence ID" value="Pp3c6_9570V3.1"/>
    <property type="gene ID" value="Pp3c6_9570"/>
</dbReference>
<reference evidence="3 5" key="2">
    <citation type="journal article" date="2018" name="Plant J.">
        <title>The Physcomitrella patens chromosome-scale assembly reveals moss genome structure and evolution.</title>
        <authorList>
            <person name="Lang D."/>
            <person name="Ullrich K.K."/>
            <person name="Murat F."/>
            <person name="Fuchs J."/>
            <person name="Jenkins J."/>
            <person name="Haas F.B."/>
            <person name="Piednoel M."/>
            <person name="Gundlach H."/>
            <person name="Van Bel M."/>
            <person name="Meyberg R."/>
            <person name="Vives C."/>
            <person name="Morata J."/>
            <person name="Symeonidi A."/>
            <person name="Hiss M."/>
            <person name="Muchero W."/>
            <person name="Kamisugi Y."/>
            <person name="Saleh O."/>
            <person name="Blanc G."/>
            <person name="Decker E.L."/>
            <person name="van Gessel N."/>
            <person name="Grimwood J."/>
            <person name="Hayes R.D."/>
            <person name="Graham S.W."/>
            <person name="Gunter L.E."/>
            <person name="McDaniel S.F."/>
            <person name="Hoernstein S.N.W."/>
            <person name="Larsson A."/>
            <person name="Li F.W."/>
            <person name="Perroud P.F."/>
            <person name="Phillips J."/>
            <person name="Ranjan P."/>
            <person name="Rokshar D.S."/>
            <person name="Rothfels C.J."/>
            <person name="Schneider L."/>
            <person name="Shu S."/>
            <person name="Stevenson D.W."/>
            <person name="Thummler F."/>
            <person name="Tillich M."/>
            <person name="Villarreal Aguilar J.C."/>
            <person name="Widiez T."/>
            <person name="Wong G.K."/>
            <person name="Wymore A."/>
            <person name="Zhang Y."/>
            <person name="Zimmer A.D."/>
            <person name="Quatrano R.S."/>
            <person name="Mayer K.F.X."/>
            <person name="Goodstein D."/>
            <person name="Casacuberta J.M."/>
            <person name="Vandepoele K."/>
            <person name="Reski R."/>
            <person name="Cuming A.C."/>
            <person name="Tuskan G.A."/>
            <person name="Maumus F."/>
            <person name="Salse J."/>
            <person name="Schmutz J."/>
            <person name="Rensing S.A."/>
        </authorList>
    </citation>
    <scope>NUCLEOTIDE SEQUENCE [LARGE SCALE GENOMIC DNA]</scope>
    <source>
        <strain evidence="4 5">cv. Gransden 2004</strain>
    </source>
</reference>
<keyword evidence="5" id="KW-1185">Reference proteome</keyword>
<gene>
    <name evidence="4" type="primary">LOC112283086</name>
    <name evidence="3" type="ORF">PHYPA_008735</name>
</gene>
<dbReference type="Gramene" id="Pp3c6_9570V3.3">
    <property type="protein sequence ID" value="Pp3c6_9570V3.3"/>
    <property type="gene ID" value="Pp3c6_9570"/>
</dbReference>
<feature type="transmembrane region" description="Helical" evidence="2">
    <location>
        <begin position="115"/>
        <end position="144"/>
    </location>
</feature>
<evidence type="ECO:0000256" key="2">
    <source>
        <dbReference type="SAM" id="Phobius"/>
    </source>
</evidence>
<feature type="transmembrane region" description="Helical" evidence="2">
    <location>
        <begin position="156"/>
        <end position="178"/>
    </location>
</feature>
<proteinExistence type="predicted"/>
<accession>A0A2K1KF00</accession>
<dbReference type="Proteomes" id="UP000006727">
    <property type="component" value="Chromosome 6"/>
</dbReference>
<sequence length="230" mass="25081">MAEYEENFAAGPVPSEEPQKRMEDTEVALQKVLHDWVGNINTKPVSIIARLRTVVRLHKLPSNVNHFTLADAVSWTRQGRPWRGLLIAVVALASLLALTGMVAVALLFISSTLNAALASFLVTVSTVGFIMAFFFSSITVFYVGALGFGGLTIGSIAFFSVWAVIILSGWAAIAWIVWQGLRKAFQLGRHLVFLAGSSLSSSPATQELQRVWVTFKSSLPLFKAQKIAMD</sequence>
<dbReference type="Gramene" id="Pp3c6_9570V3.2">
    <property type="protein sequence ID" value="Pp3c6_9570V3.2"/>
    <property type="gene ID" value="Pp3c6_9570"/>
</dbReference>
<dbReference type="RefSeq" id="XP_024377150.1">
    <property type="nucleotide sequence ID" value="XM_024521382.2"/>
</dbReference>
<evidence type="ECO:0000313" key="3">
    <source>
        <dbReference type="EMBL" id="PNR52361.1"/>
    </source>
</evidence>
<evidence type="ECO:0000313" key="4">
    <source>
        <dbReference type="EnsemblPlants" id="Pp3c6_9570V3.1"/>
    </source>
</evidence>
<dbReference type="PaxDb" id="3218-PP1S270_11V6.1"/>
<dbReference type="AlphaFoldDB" id="A0A2K1KF00"/>
<evidence type="ECO:0000256" key="1">
    <source>
        <dbReference type="SAM" id="MobiDB-lite"/>
    </source>
</evidence>
<keyword evidence="2" id="KW-0812">Transmembrane</keyword>